<dbReference type="PANTHER" id="PTHR22950">
    <property type="entry name" value="AMINO ACID TRANSPORTER"/>
    <property type="match status" value="1"/>
</dbReference>
<evidence type="ECO:0000256" key="2">
    <source>
        <dbReference type="ARBA" id="ARBA00022692"/>
    </source>
</evidence>
<keyword evidence="8" id="KW-1185">Reference proteome</keyword>
<keyword evidence="3 5" id="KW-1133">Transmembrane helix</keyword>
<comment type="caution">
    <text evidence="7">The sequence shown here is derived from an EMBL/GenBank/DDBJ whole genome shotgun (WGS) entry which is preliminary data.</text>
</comment>
<evidence type="ECO:0000256" key="1">
    <source>
        <dbReference type="ARBA" id="ARBA00004141"/>
    </source>
</evidence>
<sequence>MRPFQGVSNWIEIINNRFGTDYHIRWYIILVAFLVVPLGIGRTLKFLVPVSAFGIIFIIFGLAVTCYYALIDLPPIKERNYVATPEEIPVFFSTIVFAMEGIGTVLPIEKSMKNPDHFRGIRGVLSISMTLIVTLYSAIGFLGYLKFGEKTEANITLNLPHNWLSEIVKLLVALSILFTYGLQFCVPTEIVWDQIKHKFNSKNDNIAYYVMRGGLILGTVVIALIIPNLGPFIGIVGALCLATLGLFIPSVIEIVTFWEEEANCWRLSKNIFIMLFSLMTTISGCSISIQEVIKTYLH</sequence>
<feature type="domain" description="Amino acid transporter transmembrane" evidence="6">
    <location>
        <begin position="8"/>
        <end position="289"/>
    </location>
</feature>
<evidence type="ECO:0000259" key="6">
    <source>
        <dbReference type="Pfam" id="PF01490"/>
    </source>
</evidence>
<evidence type="ECO:0000256" key="5">
    <source>
        <dbReference type="SAM" id="Phobius"/>
    </source>
</evidence>
<feature type="transmembrane region" description="Helical" evidence="5">
    <location>
        <begin position="270"/>
        <end position="289"/>
    </location>
</feature>
<evidence type="ECO:0000313" key="8">
    <source>
        <dbReference type="Proteomes" id="UP001367676"/>
    </source>
</evidence>
<feature type="transmembrane region" description="Helical" evidence="5">
    <location>
        <begin position="24"/>
        <end position="40"/>
    </location>
</feature>
<dbReference type="GO" id="GO:0005774">
    <property type="term" value="C:vacuolar membrane"/>
    <property type="evidence" value="ECO:0007669"/>
    <property type="project" value="TreeGrafter"/>
</dbReference>
<dbReference type="Pfam" id="PF01490">
    <property type="entry name" value="Aa_trans"/>
    <property type="match status" value="1"/>
</dbReference>
<keyword evidence="2 5" id="KW-0812">Transmembrane</keyword>
<protein>
    <recommendedName>
        <fullName evidence="6">Amino acid transporter transmembrane domain-containing protein</fullName>
    </recommendedName>
</protein>
<comment type="subcellular location">
    <subcellularLocation>
        <location evidence="1">Membrane</location>
        <topology evidence="1">Multi-pass membrane protein</topology>
    </subcellularLocation>
</comment>
<dbReference type="PANTHER" id="PTHR22950:SF494">
    <property type="entry name" value="GH04538P"/>
    <property type="match status" value="1"/>
</dbReference>
<evidence type="ECO:0000256" key="4">
    <source>
        <dbReference type="ARBA" id="ARBA00023136"/>
    </source>
</evidence>
<gene>
    <name evidence="7" type="ORF">V9T40_013643</name>
</gene>
<feature type="transmembrane region" description="Helical" evidence="5">
    <location>
        <begin position="47"/>
        <end position="70"/>
    </location>
</feature>
<feature type="transmembrane region" description="Helical" evidence="5">
    <location>
        <begin position="232"/>
        <end position="258"/>
    </location>
</feature>
<evidence type="ECO:0000256" key="3">
    <source>
        <dbReference type="ARBA" id="ARBA00022989"/>
    </source>
</evidence>
<dbReference type="InterPro" id="IPR013057">
    <property type="entry name" value="AA_transpt_TM"/>
</dbReference>
<feature type="transmembrane region" description="Helical" evidence="5">
    <location>
        <begin position="167"/>
        <end position="186"/>
    </location>
</feature>
<evidence type="ECO:0000313" key="7">
    <source>
        <dbReference type="EMBL" id="KAK7582198.1"/>
    </source>
</evidence>
<dbReference type="EMBL" id="JBBCAQ010000033">
    <property type="protein sequence ID" value="KAK7582198.1"/>
    <property type="molecule type" value="Genomic_DNA"/>
</dbReference>
<dbReference type="Proteomes" id="UP001367676">
    <property type="component" value="Unassembled WGS sequence"/>
</dbReference>
<name>A0AAN9TDP9_9HEMI</name>
<proteinExistence type="predicted"/>
<organism evidence="7 8">
    <name type="scientific">Parthenolecanium corni</name>
    <dbReference type="NCBI Taxonomy" id="536013"/>
    <lineage>
        <taxon>Eukaryota</taxon>
        <taxon>Metazoa</taxon>
        <taxon>Ecdysozoa</taxon>
        <taxon>Arthropoda</taxon>
        <taxon>Hexapoda</taxon>
        <taxon>Insecta</taxon>
        <taxon>Pterygota</taxon>
        <taxon>Neoptera</taxon>
        <taxon>Paraneoptera</taxon>
        <taxon>Hemiptera</taxon>
        <taxon>Sternorrhyncha</taxon>
        <taxon>Coccoidea</taxon>
        <taxon>Coccidae</taxon>
        <taxon>Parthenolecanium</taxon>
    </lineage>
</organism>
<dbReference type="AlphaFoldDB" id="A0AAN9TDP9"/>
<reference evidence="7 8" key="1">
    <citation type="submission" date="2024-03" db="EMBL/GenBank/DDBJ databases">
        <title>Adaptation during the transition from Ophiocordyceps entomopathogen to insect associate is accompanied by gene loss and intensified selection.</title>
        <authorList>
            <person name="Ward C.M."/>
            <person name="Onetto C.A."/>
            <person name="Borneman A.R."/>
        </authorList>
    </citation>
    <scope>NUCLEOTIDE SEQUENCE [LARGE SCALE GENOMIC DNA]</scope>
    <source>
        <strain evidence="7">AWRI1</strain>
        <tissue evidence="7">Single Adult Female</tissue>
    </source>
</reference>
<feature type="transmembrane region" description="Helical" evidence="5">
    <location>
        <begin position="206"/>
        <end position="226"/>
    </location>
</feature>
<accession>A0AAN9TDP9</accession>
<dbReference type="GO" id="GO:0015179">
    <property type="term" value="F:L-amino acid transmembrane transporter activity"/>
    <property type="evidence" value="ECO:0007669"/>
    <property type="project" value="TreeGrafter"/>
</dbReference>
<keyword evidence="4 5" id="KW-0472">Membrane</keyword>
<feature type="transmembrane region" description="Helical" evidence="5">
    <location>
        <begin position="120"/>
        <end position="147"/>
    </location>
</feature>